<evidence type="ECO:0000313" key="6">
    <source>
        <dbReference type="Proteomes" id="UP000515913"/>
    </source>
</evidence>
<dbReference type="InterPro" id="IPR009057">
    <property type="entry name" value="Homeodomain-like_sf"/>
</dbReference>
<proteinExistence type="predicted"/>
<dbReference type="Pfam" id="PF00440">
    <property type="entry name" value="TetR_N"/>
    <property type="match status" value="1"/>
</dbReference>
<evidence type="ECO:0000256" key="2">
    <source>
        <dbReference type="PROSITE-ProRule" id="PRU00335"/>
    </source>
</evidence>
<evidence type="ECO:0000313" key="5">
    <source>
        <dbReference type="EMBL" id="QNM16149.1"/>
    </source>
</evidence>
<protein>
    <submittedName>
        <fullName evidence="5">TetR/AcrR family transcriptional regulator</fullName>
    </submittedName>
</protein>
<dbReference type="EMBL" id="CP060637">
    <property type="protein sequence ID" value="QNM16149.1"/>
    <property type="molecule type" value="Genomic_DNA"/>
</dbReference>
<dbReference type="Proteomes" id="UP000515913">
    <property type="component" value="Chromosome"/>
</dbReference>
<sequence>MDKKKEIIKGVKTLVLKKGYNNVSVEDITTYIGIAKGSFYTYFKSKNSLINYILEEKIMRLKREMNNFFKNIENIDQAVEKLVKLKLVLKNEEDIKVDLMITSFFRNIDSLDEHTVKILIDIEKITVNFVKKILLTYQKDTKIQIEDIEFYSKFVNSIINNYKIFNLFVSDKNDFIRTIHELDKKYRNKEFKSDMEKIIQSIIKILK</sequence>
<dbReference type="PRINTS" id="PR00455">
    <property type="entry name" value="HTHTETR"/>
</dbReference>
<evidence type="ECO:0000259" key="4">
    <source>
        <dbReference type="PROSITE" id="PS50977"/>
    </source>
</evidence>
<keyword evidence="1 2" id="KW-0238">DNA-binding</keyword>
<dbReference type="PANTHER" id="PTHR43479:SF11">
    <property type="entry name" value="ACREF_ENVCD OPERON REPRESSOR-RELATED"/>
    <property type="match status" value="1"/>
</dbReference>
<keyword evidence="6" id="KW-1185">Reference proteome</keyword>
<dbReference type="Gene3D" id="1.10.357.10">
    <property type="entry name" value="Tetracycline Repressor, domain 2"/>
    <property type="match status" value="1"/>
</dbReference>
<name>A0A7G9GZB7_9FUSO</name>
<dbReference type="KEGG" id="fho:H9Q81_04890"/>
<evidence type="ECO:0000256" key="3">
    <source>
        <dbReference type="SAM" id="Coils"/>
    </source>
</evidence>
<dbReference type="InterPro" id="IPR001647">
    <property type="entry name" value="HTH_TetR"/>
</dbReference>
<keyword evidence="3" id="KW-0175">Coiled coil</keyword>
<feature type="coiled-coil region" evidence="3">
    <location>
        <begin position="58"/>
        <end position="95"/>
    </location>
</feature>
<gene>
    <name evidence="5" type="ORF">H9Q81_04890</name>
</gene>
<dbReference type="InterPro" id="IPR050624">
    <property type="entry name" value="HTH-type_Tx_Regulator"/>
</dbReference>
<dbReference type="PROSITE" id="PS01081">
    <property type="entry name" value="HTH_TETR_1"/>
    <property type="match status" value="1"/>
</dbReference>
<reference evidence="5 6" key="1">
    <citation type="submission" date="2020-08" db="EMBL/GenBank/DDBJ databases">
        <authorList>
            <person name="Liu C."/>
            <person name="Sun Q."/>
        </authorList>
    </citation>
    <scope>NUCLEOTIDE SEQUENCE [LARGE SCALE GENOMIC DNA]</scope>
    <source>
        <strain evidence="5 6">NSJ-57</strain>
    </source>
</reference>
<feature type="domain" description="HTH tetR-type" evidence="4">
    <location>
        <begin position="1"/>
        <end position="61"/>
    </location>
</feature>
<dbReference type="RefSeq" id="WP_101473888.1">
    <property type="nucleotide sequence ID" value="NZ_CP060637.1"/>
</dbReference>
<dbReference type="PANTHER" id="PTHR43479">
    <property type="entry name" value="ACREF/ENVCD OPERON REPRESSOR-RELATED"/>
    <property type="match status" value="1"/>
</dbReference>
<accession>A0A7G9GZB7</accession>
<dbReference type="PROSITE" id="PS50977">
    <property type="entry name" value="HTH_TETR_2"/>
    <property type="match status" value="1"/>
</dbReference>
<dbReference type="SUPFAM" id="SSF46689">
    <property type="entry name" value="Homeodomain-like"/>
    <property type="match status" value="1"/>
</dbReference>
<feature type="DNA-binding region" description="H-T-H motif" evidence="2">
    <location>
        <begin position="24"/>
        <end position="43"/>
    </location>
</feature>
<organism evidence="5 6">
    <name type="scientific">Fusobacterium hominis</name>
    <dbReference type="NCBI Taxonomy" id="2764326"/>
    <lineage>
        <taxon>Bacteria</taxon>
        <taxon>Fusobacteriati</taxon>
        <taxon>Fusobacteriota</taxon>
        <taxon>Fusobacteriia</taxon>
        <taxon>Fusobacteriales</taxon>
        <taxon>Fusobacteriaceae</taxon>
        <taxon>Fusobacterium</taxon>
    </lineage>
</organism>
<dbReference type="GO" id="GO:0003677">
    <property type="term" value="F:DNA binding"/>
    <property type="evidence" value="ECO:0007669"/>
    <property type="project" value="UniProtKB-UniRule"/>
</dbReference>
<dbReference type="AlphaFoldDB" id="A0A7G9GZB7"/>
<evidence type="ECO:0000256" key="1">
    <source>
        <dbReference type="ARBA" id="ARBA00023125"/>
    </source>
</evidence>
<dbReference type="InterPro" id="IPR023772">
    <property type="entry name" value="DNA-bd_HTH_TetR-type_CS"/>
</dbReference>